<organism evidence="10 11">
    <name type="scientific">Morus notabilis</name>
    <dbReference type="NCBI Taxonomy" id="981085"/>
    <lineage>
        <taxon>Eukaryota</taxon>
        <taxon>Viridiplantae</taxon>
        <taxon>Streptophyta</taxon>
        <taxon>Embryophyta</taxon>
        <taxon>Tracheophyta</taxon>
        <taxon>Spermatophyta</taxon>
        <taxon>Magnoliopsida</taxon>
        <taxon>eudicotyledons</taxon>
        <taxon>Gunneridae</taxon>
        <taxon>Pentapetalae</taxon>
        <taxon>rosids</taxon>
        <taxon>fabids</taxon>
        <taxon>Rosales</taxon>
        <taxon>Moraceae</taxon>
        <taxon>Moreae</taxon>
        <taxon>Morus</taxon>
    </lineage>
</organism>
<dbReference type="InterPro" id="IPR002110">
    <property type="entry name" value="Ankyrin_rpt"/>
</dbReference>
<dbReference type="GO" id="GO:0005886">
    <property type="term" value="C:plasma membrane"/>
    <property type="evidence" value="ECO:0007669"/>
    <property type="project" value="TreeGrafter"/>
</dbReference>
<keyword evidence="6 8" id="KW-0472">Membrane</keyword>
<keyword evidence="11" id="KW-1185">Reference proteome</keyword>
<evidence type="ECO:0000256" key="6">
    <source>
        <dbReference type="ARBA" id="ARBA00023136"/>
    </source>
</evidence>
<evidence type="ECO:0000259" key="9">
    <source>
        <dbReference type="Pfam" id="PF13962"/>
    </source>
</evidence>
<dbReference type="OrthoDB" id="20872at2759"/>
<reference evidence="11" key="1">
    <citation type="submission" date="2013-01" db="EMBL/GenBank/DDBJ databases">
        <title>Draft Genome Sequence of a Mulberry Tree, Morus notabilis C.K. Schneid.</title>
        <authorList>
            <person name="He N."/>
            <person name="Zhao S."/>
        </authorList>
    </citation>
    <scope>NUCLEOTIDE SEQUENCE</scope>
</reference>
<dbReference type="EMBL" id="KE344648">
    <property type="protein sequence ID" value="EXB74559.1"/>
    <property type="molecule type" value="Genomic_DNA"/>
</dbReference>
<protein>
    <submittedName>
        <fullName evidence="10">Ankyrin repeat-containing protein</fullName>
    </submittedName>
</protein>
<dbReference type="STRING" id="981085.W9REI3"/>
<dbReference type="PANTHER" id="PTHR24186">
    <property type="entry name" value="PROTEIN PHOSPHATASE 1 REGULATORY SUBUNIT"/>
    <property type="match status" value="1"/>
</dbReference>
<name>W9REI3_9ROSA</name>
<proteinExistence type="predicted"/>
<feature type="repeat" description="ANK" evidence="7">
    <location>
        <begin position="68"/>
        <end position="92"/>
    </location>
</feature>
<dbReference type="InterPro" id="IPR026961">
    <property type="entry name" value="PGG_dom"/>
</dbReference>
<evidence type="ECO:0000313" key="10">
    <source>
        <dbReference type="EMBL" id="EXB74559.1"/>
    </source>
</evidence>
<dbReference type="Proteomes" id="UP000030645">
    <property type="component" value="Unassembled WGS sequence"/>
</dbReference>
<evidence type="ECO:0000256" key="8">
    <source>
        <dbReference type="SAM" id="Phobius"/>
    </source>
</evidence>
<feature type="transmembrane region" description="Helical" evidence="8">
    <location>
        <begin position="573"/>
        <end position="595"/>
    </location>
</feature>
<feature type="transmembrane region" description="Helical" evidence="8">
    <location>
        <begin position="502"/>
        <end position="522"/>
    </location>
</feature>
<keyword evidence="5 7" id="KW-0040">ANK repeat</keyword>
<feature type="domain" description="PGG" evidence="9">
    <location>
        <begin position="451"/>
        <end position="561"/>
    </location>
</feature>
<sequence length="636" mass="70727">MDPKMLEAISSNDVRTFLGLVGENEGILEQKTACLNTVLHLASKFGHIDIVLEITKLCPEMVAAENEESETPVHEACRQGNPNVLRLLLEANPRAAFKLNSYKQSGLFLASSLGHLDSLTFLMKQPGILDFEEVVGLDHTLIHVAASRGHTDVVREILNMSPHMAQKVDEKGNSSLHYACNEGHIEITWMLLRRDPNLALQYNHNGYSPLHLAAIHGEVTVLEEFARKSPAAFHYLTKEEESVFHLAVRYGKFQALVFLVHFSKATNLLHCQDRYGNTALHLAVTGGRNQIAKFLVNETKVEVNTRNSKGQTALDLLDHTKDSAETRHLETVFARAGGERSTEVITCSPEALSSTLSYIFESDISMNENALSSMPAEIAYLQQGNQRKSKVSSPQNQVQEKITNEMYKQESFSPMANFQHHRTTRSKRHTAESSRERCNTRLEKHHMIHSEGIQNARNTIILVAVLIATVTFAAGMTPPGGIYQEGPMKGKSMLGTTKAFKVFAISNNVALFTSLSIVVVLVSIIPFRRKPQMRLLVVAHKAMWVAVAFMATGYIAATWVVTPRGQGSEFLLVALLAVSGATLGIIFIGLIVLLVEHWLRKSKWRKLMGRWGVADDEMGSQNSDVESSYQQGYHSY</sequence>
<evidence type="ECO:0000256" key="1">
    <source>
        <dbReference type="ARBA" id="ARBA00004141"/>
    </source>
</evidence>
<dbReference type="KEGG" id="mnt:21408919"/>
<comment type="subcellular location">
    <subcellularLocation>
        <location evidence="1">Membrane</location>
        <topology evidence="1">Multi-pass membrane protein</topology>
    </subcellularLocation>
</comment>
<keyword evidence="2 8" id="KW-0812">Transmembrane</keyword>
<keyword evidence="4 8" id="KW-1133">Transmembrane helix</keyword>
<feature type="repeat" description="ANK" evidence="7">
    <location>
        <begin position="171"/>
        <end position="203"/>
    </location>
</feature>
<keyword evidence="3" id="KW-0677">Repeat</keyword>
<evidence type="ECO:0000256" key="3">
    <source>
        <dbReference type="ARBA" id="ARBA00022737"/>
    </source>
</evidence>
<dbReference type="PANTHER" id="PTHR24186:SF38">
    <property type="entry name" value="ANKYRIN REPEAT FAMILY PROTEIN"/>
    <property type="match status" value="1"/>
</dbReference>
<gene>
    <name evidence="10" type="ORF">L484_026256</name>
</gene>
<dbReference type="PROSITE" id="PS50088">
    <property type="entry name" value="ANK_REPEAT"/>
    <property type="match status" value="3"/>
</dbReference>
<dbReference type="eggNOG" id="KOG0504">
    <property type="taxonomic scope" value="Eukaryota"/>
</dbReference>
<dbReference type="SMART" id="SM00248">
    <property type="entry name" value="ANK"/>
    <property type="match status" value="8"/>
</dbReference>
<accession>W9REI3</accession>
<evidence type="ECO:0000256" key="5">
    <source>
        <dbReference type="ARBA" id="ARBA00023043"/>
    </source>
</evidence>
<dbReference type="Gene3D" id="1.25.40.20">
    <property type="entry name" value="Ankyrin repeat-containing domain"/>
    <property type="match status" value="2"/>
</dbReference>
<dbReference type="PROSITE" id="PS50297">
    <property type="entry name" value="ANK_REP_REGION"/>
    <property type="match status" value="3"/>
</dbReference>
<evidence type="ECO:0000256" key="2">
    <source>
        <dbReference type="ARBA" id="ARBA00022692"/>
    </source>
</evidence>
<evidence type="ECO:0000256" key="7">
    <source>
        <dbReference type="PROSITE-ProRule" id="PRU00023"/>
    </source>
</evidence>
<dbReference type="Pfam" id="PF13857">
    <property type="entry name" value="Ank_5"/>
    <property type="match status" value="1"/>
</dbReference>
<dbReference type="Pfam" id="PF13962">
    <property type="entry name" value="PGG"/>
    <property type="match status" value="1"/>
</dbReference>
<feature type="repeat" description="ANK" evidence="7">
    <location>
        <begin position="275"/>
        <end position="297"/>
    </location>
</feature>
<evidence type="ECO:0000313" key="11">
    <source>
        <dbReference type="Proteomes" id="UP000030645"/>
    </source>
</evidence>
<dbReference type="SUPFAM" id="SSF48403">
    <property type="entry name" value="Ankyrin repeat"/>
    <property type="match status" value="1"/>
</dbReference>
<dbReference type="InterPro" id="IPR036770">
    <property type="entry name" value="Ankyrin_rpt-contain_sf"/>
</dbReference>
<dbReference type="Pfam" id="PF12796">
    <property type="entry name" value="Ank_2"/>
    <property type="match status" value="2"/>
</dbReference>
<feature type="transmembrane region" description="Helical" evidence="8">
    <location>
        <begin position="460"/>
        <end position="482"/>
    </location>
</feature>
<feature type="transmembrane region" description="Helical" evidence="8">
    <location>
        <begin position="542"/>
        <end position="561"/>
    </location>
</feature>
<dbReference type="AlphaFoldDB" id="W9REI3"/>
<evidence type="ECO:0000256" key="4">
    <source>
        <dbReference type="ARBA" id="ARBA00022989"/>
    </source>
</evidence>